<dbReference type="AlphaFoldDB" id="A0A0D2N5D6"/>
<keyword evidence="4" id="KW-0235">DNA replication</keyword>
<reference evidence="9 10" key="1">
    <citation type="journal article" date="2013" name="BMC Genomics">
        <title>Reconstruction of the lipid metabolism for the microalga Monoraphidium neglectum from its genome sequence reveals characteristics suitable for biofuel production.</title>
        <authorList>
            <person name="Bogen C."/>
            <person name="Al-Dilaimi A."/>
            <person name="Albersmeier A."/>
            <person name="Wichmann J."/>
            <person name="Grundmann M."/>
            <person name="Rupp O."/>
            <person name="Lauersen K.J."/>
            <person name="Blifernez-Klassen O."/>
            <person name="Kalinowski J."/>
            <person name="Goesmann A."/>
            <person name="Mussgnug J.H."/>
            <person name="Kruse O."/>
        </authorList>
    </citation>
    <scope>NUCLEOTIDE SEQUENCE [LARGE SCALE GENOMIC DNA]</scope>
    <source>
        <strain evidence="9 10">SAG 48.87</strain>
    </source>
</reference>
<dbReference type="GO" id="GO:0006270">
    <property type="term" value="P:DNA replication initiation"/>
    <property type="evidence" value="ECO:0007669"/>
    <property type="project" value="TreeGrafter"/>
</dbReference>
<gene>
    <name evidence="9" type="ORF">MNEG_6813</name>
</gene>
<feature type="region of interest" description="Disordered" evidence="6">
    <location>
        <begin position="146"/>
        <end position="185"/>
    </location>
</feature>
<keyword evidence="5" id="KW-0539">Nucleus</keyword>
<evidence type="ECO:0000256" key="1">
    <source>
        <dbReference type="ARBA" id="ARBA00004123"/>
    </source>
</evidence>
<dbReference type="GeneID" id="25739689"/>
<evidence type="ECO:0000313" key="9">
    <source>
        <dbReference type="EMBL" id="KIZ01146.1"/>
    </source>
</evidence>
<evidence type="ECO:0000256" key="5">
    <source>
        <dbReference type="ARBA" id="ARBA00023242"/>
    </source>
</evidence>
<dbReference type="InterPro" id="IPR054300">
    <property type="entry name" value="OB_DPOA2"/>
</dbReference>
<feature type="domain" description="DNA polymerase alpha/delta/epsilon subunit B" evidence="7">
    <location>
        <begin position="375"/>
        <end position="583"/>
    </location>
</feature>
<organism evidence="9 10">
    <name type="scientific">Monoraphidium neglectum</name>
    <dbReference type="NCBI Taxonomy" id="145388"/>
    <lineage>
        <taxon>Eukaryota</taxon>
        <taxon>Viridiplantae</taxon>
        <taxon>Chlorophyta</taxon>
        <taxon>core chlorophytes</taxon>
        <taxon>Chlorophyceae</taxon>
        <taxon>CS clade</taxon>
        <taxon>Sphaeropleales</taxon>
        <taxon>Selenastraceae</taxon>
        <taxon>Monoraphidium</taxon>
    </lineage>
</organism>
<evidence type="ECO:0000259" key="8">
    <source>
        <dbReference type="Pfam" id="PF22062"/>
    </source>
</evidence>
<evidence type="ECO:0000259" key="7">
    <source>
        <dbReference type="Pfam" id="PF04042"/>
    </source>
</evidence>
<comment type="subcellular location">
    <subcellularLocation>
        <location evidence="1">Nucleus</location>
    </subcellularLocation>
</comment>
<dbReference type="OrthoDB" id="336885at2759"/>
<proteinExistence type="inferred from homology"/>
<evidence type="ECO:0000256" key="6">
    <source>
        <dbReference type="SAM" id="MobiDB-lite"/>
    </source>
</evidence>
<accession>A0A0D2N5D6</accession>
<dbReference type="KEGG" id="mng:MNEG_6813"/>
<dbReference type="EMBL" id="KK101365">
    <property type="protein sequence ID" value="KIZ01146.1"/>
    <property type="molecule type" value="Genomic_DNA"/>
</dbReference>
<evidence type="ECO:0000313" key="10">
    <source>
        <dbReference type="Proteomes" id="UP000054498"/>
    </source>
</evidence>
<dbReference type="GO" id="GO:0005658">
    <property type="term" value="C:alpha DNA polymerase:primase complex"/>
    <property type="evidence" value="ECO:0007669"/>
    <property type="project" value="TreeGrafter"/>
</dbReference>
<dbReference type="Pfam" id="PF22062">
    <property type="entry name" value="OB_DPOA2"/>
    <property type="match status" value="1"/>
</dbReference>
<dbReference type="Proteomes" id="UP000054498">
    <property type="component" value="Unassembled WGS sequence"/>
</dbReference>
<evidence type="ECO:0000256" key="4">
    <source>
        <dbReference type="ARBA" id="ARBA00022705"/>
    </source>
</evidence>
<name>A0A0D2N5D6_9CHLO</name>
<protein>
    <recommendedName>
        <fullName evidence="3">DNA polymerase alpha subunit B</fullName>
    </recommendedName>
</protein>
<feature type="domain" description="DNA polymerase alpha subunit B OB" evidence="8">
    <location>
        <begin position="257"/>
        <end position="339"/>
    </location>
</feature>
<feature type="compositionally biased region" description="Low complexity" evidence="6">
    <location>
        <begin position="349"/>
        <end position="363"/>
    </location>
</feature>
<dbReference type="RefSeq" id="XP_013900165.1">
    <property type="nucleotide sequence ID" value="XM_014044711.1"/>
</dbReference>
<sequence length="662" mass="67919">MAAPCTDADVRRALGTVAVRCSDATLLSRLAQAAQQHTLTAKALATRYSTFTMNRQAARARQLGLGLQAGGHAHGSRQRAEYTGRPDDERLVNKVTPALVEAFLAQLQRDASSSARVAAAQPRGGGAGGQWGTRSWEELADTMVPGVKSDQKQPPSTPQQRAGAGAGGASPLTPQSAPRSAFKERANSGQVVSVFNEHVPAAQAPHLVPLRPEPLGRQLPGRYTFMMERPEDKVAALDARICEGRRRLAEALGPDFGEAAPVGQPVQEDSWFVGRVVSDTDGGAPSAASLMLEGDVATSGGARAALDLSLVQAARLFPGQIAAVRGFNPTGGRIVARRVVTHAPPPPAASASASAGQRGRQGAAMDVDGGAGVAVAVAAGPFTTADDPTGFAPLDALLAALAARPAPPALLVLLGPFVDVEQPAVVGGSLDVTFQSLFTHQVLARVAAWQERLPAPCQAALLPSLRDAHAMPTFPQPPLAVPAHLEDMECLQNPALFDAGGLMVVGATSQDVLRHMAGAELQRGPHADRLAALASHLLGQRSFYPLFPAAPGACLDTTADAALAIEVLPDLLLLPSDLAPFAKAVPADGPYPECSAGPATAAGGEGQQGGRQQQGRSVLAVNPGRLVKGNGGGTYAVLTVPQGAAAAAGGLAASCRVEITRI</sequence>
<dbReference type="STRING" id="145388.A0A0D2N5D6"/>
<feature type="region of interest" description="Disordered" evidence="6">
    <location>
        <begin position="344"/>
        <end position="363"/>
    </location>
</feature>
<dbReference type="PANTHER" id="PTHR23061">
    <property type="entry name" value="DNA POLYMERASE 2 ALPHA 70 KDA SUBUNIT"/>
    <property type="match status" value="1"/>
</dbReference>
<evidence type="ECO:0000256" key="3">
    <source>
        <dbReference type="ARBA" id="ARBA00018596"/>
    </source>
</evidence>
<comment type="similarity">
    <text evidence="2">Belongs to the DNA polymerase alpha subunit B family.</text>
</comment>
<dbReference type="GO" id="GO:0003677">
    <property type="term" value="F:DNA binding"/>
    <property type="evidence" value="ECO:0007669"/>
    <property type="project" value="InterPro"/>
</dbReference>
<dbReference type="PANTHER" id="PTHR23061:SF12">
    <property type="entry name" value="DNA POLYMERASE ALPHA SUBUNIT B"/>
    <property type="match status" value="1"/>
</dbReference>
<dbReference type="InterPro" id="IPR016722">
    <property type="entry name" value="DNA_pol_alpha_bsu"/>
</dbReference>
<feature type="region of interest" description="Disordered" evidence="6">
    <location>
        <begin position="595"/>
        <end position="615"/>
    </location>
</feature>
<keyword evidence="10" id="KW-1185">Reference proteome</keyword>
<dbReference type="Pfam" id="PF04042">
    <property type="entry name" value="DNA_pol_E_B"/>
    <property type="match status" value="1"/>
</dbReference>
<dbReference type="Gene3D" id="3.60.21.60">
    <property type="match status" value="2"/>
</dbReference>
<dbReference type="InterPro" id="IPR007185">
    <property type="entry name" value="DNA_pol_a/d/e_bsu"/>
</dbReference>
<evidence type="ECO:0000256" key="2">
    <source>
        <dbReference type="ARBA" id="ARBA00007299"/>
    </source>
</evidence>